<evidence type="ECO:0000256" key="1">
    <source>
        <dbReference type="ARBA" id="ARBA00001353"/>
    </source>
</evidence>
<dbReference type="InterPro" id="IPR043133">
    <property type="entry name" value="GTP-CH-I_C/QueF"/>
</dbReference>
<feature type="domain" description="Dihydroneopterin aldolase/epimerase" evidence="7">
    <location>
        <begin position="4"/>
        <end position="117"/>
    </location>
</feature>
<proteinExistence type="inferred from homology"/>
<dbReference type="Gene3D" id="3.30.1130.10">
    <property type="match status" value="1"/>
</dbReference>
<dbReference type="AlphaFoldDB" id="A0AB39HR93"/>
<comment type="pathway">
    <text evidence="2 6">Cofactor biosynthesis; tetrahydrofolate biosynthesis; 2-amino-4-hydroxy-6-hydroxymethyl-7,8-dihydropteridine diphosphate from 7,8-dihydroneopterin triphosphate: step 3/4.</text>
</comment>
<reference evidence="8" key="1">
    <citation type="submission" date="2024-07" db="EMBL/GenBank/DDBJ databases">
        <title>Halotolerant mesophilic bacterium Ornithinibacillus sp. 4-3, sp. nov., isolated from soil.</title>
        <authorList>
            <person name="Sidarenka A.V."/>
            <person name="Guliayeva D.E."/>
            <person name="Leanovich S.I."/>
            <person name="Hileuskaya K.S."/>
            <person name="Akhremchuk A.E."/>
            <person name="Sikolenko M.A."/>
            <person name="Valentovich L.N."/>
        </authorList>
    </citation>
    <scope>NUCLEOTIDE SEQUENCE</scope>
    <source>
        <strain evidence="8">4-3</strain>
    </source>
</reference>
<sequence length="121" mass="13798">MDKIILKQMQFYGYHGLFSEENKLGQRFFVDAVLYLDLEPAGRADEMEASIDYGMVFKYVQQIAEGAPKHLIEAVAEAIAEKLLLSFPLLQACEIKVVKPDPPIPGHYHSVAVEIYRERKQ</sequence>
<gene>
    <name evidence="8" type="primary">folB</name>
    <name evidence="8" type="ORF">AB4Y30_00415</name>
</gene>
<dbReference type="NCBIfam" id="TIGR00526">
    <property type="entry name" value="folB_dom"/>
    <property type="match status" value="1"/>
</dbReference>
<accession>A0AB39HR93</accession>
<evidence type="ECO:0000256" key="6">
    <source>
        <dbReference type="RuleBase" id="RU362079"/>
    </source>
</evidence>
<name>A0AB39HR93_9BACI</name>
<evidence type="ECO:0000313" key="8">
    <source>
        <dbReference type="EMBL" id="XDK32888.1"/>
    </source>
</evidence>
<evidence type="ECO:0000256" key="4">
    <source>
        <dbReference type="ARBA" id="ARBA00022909"/>
    </source>
</evidence>
<dbReference type="PANTHER" id="PTHR42844:SF1">
    <property type="entry name" value="DIHYDRONEOPTERIN ALDOLASE 1-RELATED"/>
    <property type="match status" value="1"/>
</dbReference>
<keyword evidence="4 6" id="KW-0289">Folate biosynthesis</keyword>
<comment type="function">
    <text evidence="6">Catalyzes the conversion of 7,8-dihydroneopterin to 6-hydroxymethyl-7,8-dihydropterin.</text>
</comment>
<dbReference type="InterPro" id="IPR006156">
    <property type="entry name" value="Dihydroneopterin_aldolase"/>
</dbReference>
<comment type="similarity">
    <text evidence="3 6">Belongs to the DHNA family.</text>
</comment>
<evidence type="ECO:0000256" key="2">
    <source>
        <dbReference type="ARBA" id="ARBA00005013"/>
    </source>
</evidence>
<dbReference type="NCBIfam" id="TIGR00525">
    <property type="entry name" value="folB"/>
    <property type="match status" value="1"/>
</dbReference>
<evidence type="ECO:0000256" key="5">
    <source>
        <dbReference type="ARBA" id="ARBA00023239"/>
    </source>
</evidence>
<dbReference type="SMART" id="SM00905">
    <property type="entry name" value="FolB"/>
    <property type="match status" value="1"/>
</dbReference>
<evidence type="ECO:0000259" key="7">
    <source>
        <dbReference type="SMART" id="SM00905"/>
    </source>
</evidence>
<keyword evidence="5 6" id="KW-0456">Lyase</keyword>
<dbReference type="Pfam" id="PF02152">
    <property type="entry name" value="FolB"/>
    <property type="match status" value="1"/>
</dbReference>
<dbReference type="GO" id="GO:0046656">
    <property type="term" value="P:folic acid biosynthetic process"/>
    <property type="evidence" value="ECO:0007669"/>
    <property type="project" value="UniProtKB-UniRule"/>
</dbReference>
<dbReference type="EMBL" id="CP162599">
    <property type="protein sequence ID" value="XDK32888.1"/>
    <property type="molecule type" value="Genomic_DNA"/>
</dbReference>
<dbReference type="GO" id="GO:0046654">
    <property type="term" value="P:tetrahydrofolate biosynthetic process"/>
    <property type="evidence" value="ECO:0007669"/>
    <property type="project" value="UniProtKB-UniRule"/>
</dbReference>
<comment type="catalytic activity">
    <reaction evidence="1 6">
        <text>7,8-dihydroneopterin = 6-hydroxymethyl-7,8-dihydropterin + glycolaldehyde</text>
        <dbReference type="Rhea" id="RHEA:10540"/>
        <dbReference type="ChEBI" id="CHEBI:17001"/>
        <dbReference type="ChEBI" id="CHEBI:17071"/>
        <dbReference type="ChEBI" id="CHEBI:44841"/>
        <dbReference type="EC" id="4.1.2.25"/>
    </reaction>
</comment>
<dbReference type="CDD" id="cd00534">
    <property type="entry name" value="DHNA_DHNTPE"/>
    <property type="match status" value="1"/>
</dbReference>
<dbReference type="FunFam" id="3.30.1130.10:FF:000003">
    <property type="entry name" value="7,8-dihydroneopterin aldolase"/>
    <property type="match status" value="1"/>
</dbReference>
<evidence type="ECO:0000256" key="3">
    <source>
        <dbReference type="ARBA" id="ARBA00005708"/>
    </source>
</evidence>
<dbReference type="RefSeq" id="WP_368653575.1">
    <property type="nucleotide sequence ID" value="NZ_CP162599.1"/>
</dbReference>
<organism evidence="8">
    <name type="scientific">Ornithinibacillus sp. 4-3</name>
    <dbReference type="NCBI Taxonomy" id="3231488"/>
    <lineage>
        <taxon>Bacteria</taxon>
        <taxon>Bacillati</taxon>
        <taxon>Bacillota</taxon>
        <taxon>Bacilli</taxon>
        <taxon>Bacillales</taxon>
        <taxon>Bacillaceae</taxon>
        <taxon>Ornithinibacillus</taxon>
    </lineage>
</organism>
<dbReference type="PANTHER" id="PTHR42844">
    <property type="entry name" value="DIHYDRONEOPTERIN ALDOLASE 1-RELATED"/>
    <property type="match status" value="1"/>
</dbReference>
<dbReference type="InterPro" id="IPR006157">
    <property type="entry name" value="FolB_dom"/>
</dbReference>
<dbReference type="SUPFAM" id="SSF55620">
    <property type="entry name" value="Tetrahydrobiopterin biosynthesis enzymes-like"/>
    <property type="match status" value="1"/>
</dbReference>
<dbReference type="GO" id="GO:0004150">
    <property type="term" value="F:dihydroneopterin aldolase activity"/>
    <property type="evidence" value="ECO:0007669"/>
    <property type="project" value="UniProtKB-UniRule"/>
</dbReference>
<protein>
    <recommendedName>
        <fullName evidence="6">7,8-dihydroneopterin aldolase</fullName>
        <ecNumber evidence="6">4.1.2.25</ecNumber>
    </recommendedName>
</protein>
<dbReference type="GO" id="GO:0005737">
    <property type="term" value="C:cytoplasm"/>
    <property type="evidence" value="ECO:0007669"/>
    <property type="project" value="TreeGrafter"/>
</dbReference>
<dbReference type="EC" id="4.1.2.25" evidence="6"/>